<dbReference type="HOGENOM" id="CLU_2979458_0_0_1"/>
<gene>
    <name evidence="1" type="ORF">K443DRAFT_676793</name>
</gene>
<proteinExistence type="predicted"/>
<dbReference type="Proteomes" id="UP000054477">
    <property type="component" value="Unassembled WGS sequence"/>
</dbReference>
<keyword evidence="2" id="KW-1185">Reference proteome</keyword>
<name>A0A0C9XZZ4_9AGAR</name>
<reference evidence="1 2" key="1">
    <citation type="submission" date="2014-04" db="EMBL/GenBank/DDBJ databases">
        <authorList>
            <consortium name="DOE Joint Genome Institute"/>
            <person name="Kuo A."/>
            <person name="Kohler A."/>
            <person name="Nagy L.G."/>
            <person name="Floudas D."/>
            <person name="Copeland A."/>
            <person name="Barry K.W."/>
            <person name="Cichocki N."/>
            <person name="Veneault-Fourrey C."/>
            <person name="LaButti K."/>
            <person name="Lindquist E.A."/>
            <person name="Lipzen A."/>
            <person name="Lundell T."/>
            <person name="Morin E."/>
            <person name="Murat C."/>
            <person name="Sun H."/>
            <person name="Tunlid A."/>
            <person name="Henrissat B."/>
            <person name="Grigoriev I.V."/>
            <person name="Hibbett D.S."/>
            <person name="Martin F."/>
            <person name="Nordberg H.P."/>
            <person name="Cantor M.N."/>
            <person name="Hua S.X."/>
        </authorList>
    </citation>
    <scope>NUCLEOTIDE SEQUENCE [LARGE SCALE GENOMIC DNA]</scope>
    <source>
        <strain evidence="1 2">LaAM-08-1</strain>
    </source>
</reference>
<dbReference type="EMBL" id="KN838581">
    <property type="protein sequence ID" value="KIK03312.1"/>
    <property type="molecule type" value="Genomic_DNA"/>
</dbReference>
<dbReference type="AlphaFoldDB" id="A0A0C9XZZ4"/>
<accession>A0A0C9XZZ4</accession>
<organism evidence="1 2">
    <name type="scientific">Laccaria amethystina LaAM-08-1</name>
    <dbReference type="NCBI Taxonomy" id="1095629"/>
    <lineage>
        <taxon>Eukaryota</taxon>
        <taxon>Fungi</taxon>
        <taxon>Dikarya</taxon>
        <taxon>Basidiomycota</taxon>
        <taxon>Agaricomycotina</taxon>
        <taxon>Agaricomycetes</taxon>
        <taxon>Agaricomycetidae</taxon>
        <taxon>Agaricales</taxon>
        <taxon>Agaricineae</taxon>
        <taxon>Hydnangiaceae</taxon>
        <taxon>Laccaria</taxon>
    </lineage>
</organism>
<evidence type="ECO:0000313" key="1">
    <source>
        <dbReference type="EMBL" id="KIK03312.1"/>
    </source>
</evidence>
<protein>
    <submittedName>
        <fullName evidence="1">Uncharacterized protein</fullName>
    </submittedName>
</protein>
<sequence length="58" mass="6682">MGKIGIVASHTPSKRSNLGLMQAPFPPNEFPFRNVNVFQLQPQEWRVLRGVREFSQRS</sequence>
<evidence type="ECO:0000313" key="2">
    <source>
        <dbReference type="Proteomes" id="UP000054477"/>
    </source>
</evidence>
<reference evidence="2" key="2">
    <citation type="submission" date="2015-01" db="EMBL/GenBank/DDBJ databases">
        <title>Evolutionary Origins and Diversification of the Mycorrhizal Mutualists.</title>
        <authorList>
            <consortium name="DOE Joint Genome Institute"/>
            <consortium name="Mycorrhizal Genomics Consortium"/>
            <person name="Kohler A."/>
            <person name="Kuo A."/>
            <person name="Nagy L.G."/>
            <person name="Floudas D."/>
            <person name="Copeland A."/>
            <person name="Barry K.W."/>
            <person name="Cichocki N."/>
            <person name="Veneault-Fourrey C."/>
            <person name="LaButti K."/>
            <person name="Lindquist E.A."/>
            <person name="Lipzen A."/>
            <person name="Lundell T."/>
            <person name="Morin E."/>
            <person name="Murat C."/>
            <person name="Riley R."/>
            <person name="Ohm R."/>
            <person name="Sun H."/>
            <person name="Tunlid A."/>
            <person name="Henrissat B."/>
            <person name="Grigoriev I.V."/>
            <person name="Hibbett D.S."/>
            <person name="Martin F."/>
        </authorList>
    </citation>
    <scope>NUCLEOTIDE SEQUENCE [LARGE SCALE GENOMIC DNA]</scope>
    <source>
        <strain evidence="2">LaAM-08-1</strain>
    </source>
</reference>